<comment type="caution">
    <text evidence="1">The sequence shown here is derived from an EMBL/GenBank/DDBJ whole genome shotgun (WGS) entry which is preliminary data.</text>
</comment>
<dbReference type="InterPro" id="IPR032675">
    <property type="entry name" value="LRR_dom_sf"/>
</dbReference>
<evidence type="ECO:0000313" key="1">
    <source>
        <dbReference type="EMBL" id="KAL0431358.1"/>
    </source>
</evidence>
<protein>
    <submittedName>
        <fullName evidence="1">Uncharacterized protein</fullName>
    </submittedName>
</protein>
<reference evidence="1" key="1">
    <citation type="submission" date="2020-06" db="EMBL/GenBank/DDBJ databases">
        <authorList>
            <person name="Li T."/>
            <person name="Hu X."/>
            <person name="Zhang T."/>
            <person name="Song X."/>
            <person name="Zhang H."/>
            <person name="Dai N."/>
            <person name="Sheng W."/>
            <person name="Hou X."/>
            <person name="Wei L."/>
        </authorList>
    </citation>
    <scope>NUCLEOTIDE SEQUENCE</scope>
    <source>
        <strain evidence="1">G02</strain>
        <tissue evidence="1">Leaf</tissue>
    </source>
</reference>
<dbReference type="AlphaFoldDB" id="A0AAW2VQ56"/>
<dbReference type="SUPFAM" id="SSF52047">
    <property type="entry name" value="RNI-like"/>
    <property type="match status" value="1"/>
</dbReference>
<sequence length="120" mass="13836">MDSVKCLDVEFQGDGECAFPALEELRISEMPNLDEWKIGNSVESFPRLKDLDIWWCPKLSNLPFLPSLRSLIIFESSTTLLDLFNCLTFTYISICSGLQNCLFFQEASYRISRICRSVHQ</sequence>
<proteinExistence type="predicted"/>
<name>A0AAW2VQ56_SESRA</name>
<accession>A0AAW2VQ56</accession>
<dbReference type="EMBL" id="JACGWJ010000003">
    <property type="protein sequence ID" value="KAL0431358.1"/>
    <property type="molecule type" value="Genomic_DNA"/>
</dbReference>
<dbReference type="Gene3D" id="3.80.10.10">
    <property type="entry name" value="Ribonuclease Inhibitor"/>
    <property type="match status" value="1"/>
</dbReference>
<gene>
    <name evidence="1" type="ORF">Sradi_0761800</name>
</gene>
<reference evidence="1" key="2">
    <citation type="journal article" date="2024" name="Plant">
        <title>Genomic evolution and insights into agronomic trait innovations of Sesamum species.</title>
        <authorList>
            <person name="Miao H."/>
            <person name="Wang L."/>
            <person name="Qu L."/>
            <person name="Liu H."/>
            <person name="Sun Y."/>
            <person name="Le M."/>
            <person name="Wang Q."/>
            <person name="Wei S."/>
            <person name="Zheng Y."/>
            <person name="Lin W."/>
            <person name="Duan Y."/>
            <person name="Cao H."/>
            <person name="Xiong S."/>
            <person name="Wang X."/>
            <person name="Wei L."/>
            <person name="Li C."/>
            <person name="Ma Q."/>
            <person name="Ju M."/>
            <person name="Zhao R."/>
            <person name="Li G."/>
            <person name="Mu C."/>
            <person name="Tian Q."/>
            <person name="Mei H."/>
            <person name="Zhang T."/>
            <person name="Gao T."/>
            <person name="Zhang H."/>
        </authorList>
    </citation>
    <scope>NUCLEOTIDE SEQUENCE</scope>
    <source>
        <strain evidence="1">G02</strain>
    </source>
</reference>
<organism evidence="1">
    <name type="scientific">Sesamum radiatum</name>
    <name type="common">Black benniseed</name>
    <dbReference type="NCBI Taxonomy" id="300843"/>
    <lineage>
        <taxon>Eukaryota</taxon>
        <taxon>Viridiplantae</taxon>
        <taxon>Streptophyta</taxon>
        <taxon>Embryophyta</taxon>
        <taxon>Tracheophyta</taxon>
        <taxon>Spermatophyta</taxon>
        <taxon>Magnoliopsida</taxon>
        <taxon>eudicotyledons</taxon>
        <taxon>Gunneridae</taxon>
        <taxon>Pentapetalae</taxon>
        <taxon>asterids</taxon>
        <taxon>lamiids</taxon>
        <taxon>Lamiales</taxon>
        <taxon>Pedaliaceae</taxon>
        <taxon>Sesamum</taxon>
    </lineage>
</organism>